<accession>A0A316ZD52</accession>
<dbReference type="Proteomes" id="UP000245946">
    <property type="component" value="Unassembled WGS sequence"/>
</dbReference>
<organism evidence="2 3">
    <name type="scientific">Tilletiopsis washingtonensis</name>
    <dbReference type="NCBI Taxonomy" id="58919"/>
    <lineage>
        <taxon>Eukaryota</taxon>
        <taxon>Fungi</taxon>
        <taxon>Dikarya</taxon>
        <taxon>Basidiomycota</taxon>
        <taxon>Ustilaginomycotina</taxon>
        <taxon>Exobasidiomycetes</taxon>
        <taxon>Entylomatales</taxon>
        <taxon>Entylomatales incertae sedis</taxon>
        <taxon>Tilletiopsis</taxon>
    </lineage>
</organism>
<proteinExistence type="predicted"/>
<feature type="region of interest" description="Disordered" evidence="1">
    <location>
        <begin position="72"/>
        <end position="115"/>
    </location>
</feature>
<gene>
    <name evidence="2" type="ORF">FA09DRAFT_20461</name>
</gene>
<evidence type="ECO:0000256" key="1">
    <source>
        <dbReference type="SAM" id="MobiDB-lite"/>
    </source>
</evidence>
<dbReference type="GeneID" id="37267001"/>
<dbReference type="AlphaFoldDB" id="A0A316ZD52"/>
<evidence type="ECO:0000313" key="3">
    <source>
        <dbReference type="Proteomes" id="UP000245946"/>
    </source>
</evidence>
<dbReference type="EMBL" id="KZ819292">
    <property type="protein sequence ID" value="PWN98183.1"/>
    <property type="molecule type" value="Genomic_DNA"/>
</dbReference>
<reference evidence="2 3" key="1">
    <citation type="journal article" date="2018" name="Mol. Biol. Evol.">
        <title>Broad Genomic Sampling Reveals a Smut Pathogenic Ancestry of the Fungal Clade Ustilaginomycotina.</title>
        <authorList>
            <person name="Kijpornyongpan T."/>
            <person name="Mondo S.J."/>
            <person name="Barry K."/>
            <person name="Sandor L."/>
            <person name="Lee J."/>
            <person name="Lipzen A."/>
            <person name="Pangilinan J."/>
            <person name="LaButti K."/>
            <person name="Hainaut M."/>
            <person name="Henrissat B."/>
            <person name="Grigoriev I.V."/>
            <person name="Spatafora J.W."/>
            <person name="Aime M.C."/>
        </authorList>
    </citation>
    <scope>NUCLEOTIDE SEQUENCE [LARGE SCALE GENOMIC DNA]</scope>
    <source>
        <strain evidence="2 3">MCA 4186</strain>
    </source>
</reference>
<evidence type="ECO:0000313" key="2">
    <source>
        <dbReference type="EMBL" id="PWN98183.1"/>
    </source>
</evidence>
<name>A0A316ZD52_9BASI</name>
<feature type="region of interest" description="Disordered" evidence="1">
    <location>
        <begin position="1"/>
        <end position="31"/>
    </location>
</feature>
<sequence length="115" mass="12051">MASTAERSCARSSRGAKKRTQQTPPRVSIPSPSSLVLLLSLSKGPSCPRPCIRALHAATQVAGILLLVPSEPQPARMRAAARRPLSAGRPASPGPVARTERRPKQLAAPSPSIFG</sequence>
<dbReference type="RefSeq" id="XP_025598462.1">
    <property type="nucleotide sequence ID" value="XM_025739455.1"/>
</dbReference>
<keyword evidence="3" id="KW-1185">Reference proteome</keyword>
<protein>
    <submittedName>
        <fullName evidence="2">Uncharacterized protein</fullName>
    </submittedName>
</protein>